<reference evidence="11" key="1">
    <citation type="submission" date="2021-06" db="EMBL/GenBank/DDBJ databases">
        <authorList>
            <person name="Kallberg Y."/>
            <person name="Tangrot J."/>
            <person name="Rosling A."/>
        </authorList>
    </citation>
    <scope>NUCLEOTIDE SEQUENCE</scope>
    <source>
        <strain evidence="11">UK204</strain>
    </source>
</reference>
<dbReference type="InterPro" id="IPR006115">
    <property type="entry name" value="6PGDH_NADP-bd"/>
</dbReference>
<dbReference type="GO" id="GO:0005739">
    <property type="term" value="C:mitochondrion"/>
    <property type="evidence" value="ECO:0007669"/>
    <property type="project" value="TreeGrafter"/>
</dbReference>
<keyword evidence="4" id="KW-0101">Branched-chain amino acid catabolism</keyword>
<feature type="domain" description="3-hydroxyisobutyrate dehydrogenase-like NAD-binding" evidence="10">
    <location>
        <begin position="155"/>
        <end position="283"/>
    </location>
</feature>
<dbReference type="Pfam" id="PF03446">
    <property type="entry name" value="NAD_binding_2"/>
    <property type="match status" value="1"/>
</dbReference>
<organism evidence="11 12">
    <name type="scientific">Funneliformis caledonium</name>
    <dbReference type="NCBI Taxonomy" id="1117310"/>
    <lineage>
        <taxon>Eukaryota</taxon>
        <taxon>Fungi</taxon>
        <taxon>Fungi incertae sedis</taxon>
        <taxon>Mucoromycota</taxon>
        <taxon>Glomeromycotina</taxon>
        <taxon>Glomeromycetes</taxon>
        <taxon>Glomerales</taxon>
        <taxon>Glomeraceae</taxon>
        <taxon>Funneliformis</taxon>
    </lineage>
</organism>
<accession>A0A9N9CFS1</accession>
<dbReference type="InterPro" id="IPR015815">
    <property type="entry name" value="HIBADH-related"/>
</dbReference>
<comment type="similarity">
    <text evidence="2">Belongs to the HIBADH-related family. 3-hydroxyisobutyrate dehydrogenase subfamily.</text>
</comment>
<dbReference type="GO" id="GO:0051287">
    <property type="term" value="F:NAD binding"/>
    <property type="evidence" value="ECO:0007669"/>
    <property type="project" value="InterPro"/>
</dbReference>
<dbReference type="PIRSF" id="PIRSF000103">
    <property type="entry name" value="HIBADH"/>
    <property type="match status" value="1"/>
</dbReference>
<dbReference type="Proteomes" id="UP000789570">
    <property type="component" value="Unassembled WGS sequence"/>
</dbReference>
<keyword evidence="12" id="KW-1185">Reference proteome</keyword>
<dbReference type="Gene3D" id="3.40.50.720">
    <property type="entry name" value="NAD(P)-binding Rossmann-like Domain"/>
    <property type="match status" value="1"/>
</dbReference>
<dbReference type="PANTHER" id="PTHR22981">
    <property type="entry name" value="3-HYDROXYISOBUTYRATE DEHYDROGENASE-RELATED"/>
    <property type="match status" value="1"/>
</dbReference>
<evidence type="ECO:0000256" key="6">
    <source>
        <dbReference type="ARBA" id="ARBA00023027"/>
    </source>
</evidence>
<dbReference type="AlphaFoldDB" id="A0A9N9CFS1"/>
<evidence type="ECO:0000259" key="10">
    <source>
        <dbReference type="Pfam" id="PF14833"/>
    </source>
</evidence>
<evidence type="ECO:0000256" key="1">
    <source>
        <dbReference type="ARBA" id="ARBA00005109"/>
    </source>
</evidence>
<dbReference type="InterPro" id="IPR029154">
    <property type="entry name" value="HIBADH-like_NADP-bd"/>
</dbReference>
<evidence type="ECO:0000259" key="9">
    <source>
        <dbReference type="Pfam" id="PF03446"/>
    </source>
</evidence>
<dbReference type="GO" id="GO:0006574">
    <property type="term" value="P:L-valine catabolic process"/>
    <property type="evidence" value="ECO:0007669"/>
    <property type="project" value="TreeGrafter"/>
</dbReference>
<dbReference type="EMBL" id="CAJVPQ010002444">
    <property type="protein sequence ID" value="CAG8597338.1"/>
    <property type="molecule type" value="Genomic_DNA"/>
</dbReference>
<name>A0A9N9CFS1_9GLOM</name>
<evidence type="ECO:0000256" key="8">
    <source>
        <dbReference type="PIRSR" id="PIRSR000103-1"/>
    </source>
</evidence>
<feature type="domain" description="6-phosphogluconate dehydrogenase NADP-binding" evidence="9">
    <location>
        <begin position="1"/>
        <end position="152"/>
    </location>
</feature>
<evidence type="ECO:0000256" key="5">
    <source>
        <dbReference type="ARBA" id="ARBA00023002"/>
    </source>
</evidence>
<comment type="pathway">
    <text evidence="1">Amino-acid degradation; L-valine degradation.</text>
</comment>
<dbReference type="PANTHER" id="PTHR22981:SF7">
    <property type="entry name" value="3-HYDROXYISOBUTYRATE DEHYDROGENASE, MITOCHONDRIAL"/>
    <property type="match status" value="1"/>
</dbReference>
<evidence type="ECO:0000313" key="12">
    <source>
        <dbReference type="Proteomes" id="UP000789570"/>
    </source>
</evidence>
<evidence type="ECO:0000313" key="11">
    <source>
        <dbReference type="EMBL" id="CAG8597338.1"/>
    </source>
</evidence>
<comment type="caution">
    <text evidence="11">The sequence shown here is derived from an EMBL/GenBank/DDBJ whole genome shotgun (WGS) entry which is preliminary data.</text>
</comment>
<evidence type="ECO:0000256" key="3">
    <source>
        <dbReference type="ARBA" id="ARBA00012991"/>
    </source>
</evidence>
<keyword evidence="5" id="KW-0560">Oxidoreductase</keyword>
<dbReference type="Pfam" id="PF14833">
    <property type="entry name" value="NAD_binding_11"/>
    <property type="match status" value="1"/>
</dbReference>
<dbReference type="SUPFAM" id="SSF48179">
    <property type="entry name" value="6-phosphogluconate dehydrogenase C-terminal domain-like"/>
    <property type="match status" value="1"/>
</dbReference>
<evidence type="ECO:0000256" key="4">
    <source>
        <dbReference type="ARBA" id="ARBA00022456"/>
    </source>
</evidence>
<dbReference type="GO" id="GO:0008442">
    <property type="term" value="F:3-hydroxyisobutyrate dehydrogenase activity"/>
    <property type="evidence" value="ECO:0007669"/>
    <property type="project" value="UniProtKB-EC"/>
</dbReference>
<sequence length="288" mass="31208">MANNLYKKSDSPLIIYDVNKTALEKFTFLHESTLSKKPILHAQTPIEVARKASTIITMLPASPHVKRVYLEAQDSLIHGIDENSLLIDSSTIDQNVTKEVSKKIIEKGARAIDAPVSGAANLTFMVGASTLEDFNRAKPYLSHMGKNIIHCGGLGAGQITKICNNMLLAITMIGVAETMNLGVKLGMDPKLLANILNTSSGRCWSSDSYNPCPGVLSNVPSSKNYEGGFNNKLMAKDTKLAVNAANDANATVILGAIAQQLYSLLSNTVGYEKKDFSSIYRWLNESNN</sequence>
<evidence type="ECO:0000256" key="7">
    <source>
        <dbReference type="ARBA" id="ARBA00049197"/>
    </source>
</evidence>
<dbReference type="NCBIfam" id="TIGR01692">
    <property type="entry name" value="HIBADH"/>
    <property type="match status" value="1"/>
</dbReference>
<dbReference type="EC" id="1.1.1.31" evidence="3"/>
<dbReference type="GO" id="GO:0050661">
    <property type="term" value="F:NADP binding"/>
    <property type="evidence" value="ECO:0007669"/>
    <property type="project" value="InterPro"/>
</dbReference>
<dbReference type="SUPFAM" id="SSF51735">
    <property type="entry name" value="NAD(P)-binding Rossmann-fold domains"/>
    <property type="match status" value="1"/>
</dbReference>
<comment type="catalytic activity">
    <reaction evidence="7">
        <text>3-hydroxy-2-methylpropanoate + NAD(+) = 2-methyl-3-oxopropanoate + NADH + H(+)</text>
        <dbReference type="Rhea" id="RHEA:17681"/>
        <dbReference type="ChEBI" id="CHEBI:11805"/>
        <dbReference type="ChEBI" id="CHEBI:15378"/>
        <dbReference type="ChEBI" id="CHEBI:57540"/>
        <dbReference type="ChEBI" id="CHEBI:57700"/>
        <dbReference type="ChEBI" id="CHEBI:57945"/>
        <dbReference type="EC" id="1.1.1.31"/>
    </reaction>
</comment>
<proteinExistence type="inferred from homology"/>
<keyword evidence="6" id="KW-0520">NAD</keyword>
<dbReference type="OrthoDB" id="435038at2759"/>
<dbReference type="Gene3D" id="1.10.1040.10">
    <property type="entry name" value="N-(1-d-carboxylethyl)-l-norvaline Dehydrogenase, domain 2"/>
    <property type="match status" value="1"/>
</dbReference>
<gene>
    <name evidence="11" type="ORF">FCALED_LOCUS8412</name>
</gene>
<protein>
    <recommendedName>
        <fullName evidence="3">3-hydroxyisobutyrate dehydrogenase</fullName>
        <ecNumber evidence="3">1.1.1.31</ecNumber>
    </recommendedName>
</protein>
<evidence type="ECO:0000256" key="2">
    <source>
        <dbReference type="ARBA" id="ARBA00006013"/>
    </source>
</evidence>
<dbReference type="FunFam" id="1.10.1040.10:FF:000006">
    <property type="entry name" value="3-hydroxyisobutyrate dehydrogenase"/>
    <property type="match status" value="1"/>
</dbReference>
<dbReference type="InterPro" id="IPR036291">
    <property type="entry name" value="NAD(P)-bd_dom_sf"/>
</dbReference>
<dbReference type="InterPro" id="IPR011548">
    <property type="entry name" value="HIBADH"/>
</dbReference>
<dbReference type="InterPro" id="IPR013328">
    <property type="entry name" value="6PGD_dom2"/>
</dbReference>
<feature type="active site" evidence="8">
    <location>
        <position position="161"/>
    </location>
</feature>
<dbReference type="InterPro" id="IPR008927">
    <property type="entry name" value="6-PGluconate_DH-like_C_sf"/>
</dbReference>